<dbReference type="Proteomes" id="UP000631791">
    <property type="component" value="Unassembled WGS sequence"/>
</dbReference>
<protein>
    <submittedName>
        <fullName evidence="1">Uncharacterized protein</fullName>
    </submittedName>
</protein>
<proteinExistence type="predicted"/>
<keyword evidence="2" id="KW-1185">Reference proteome</keyword>
<reference evidence="1 2" key="1">
    <citation type="submission" date="2020-11" db="EMBL/GenBank/DDBJ databases">
        <title>Sequencing the genomes of 1000 actinobacteria strains.</title>
        <authorList>
            <person name="Klenk H.-P."/>
        </authorList>
    </citation>
    <scope>NUCLEOTIDE SEQUENCE [LARGE SCALE GENOMIC DNA]</scope>
    <source>
        <strain evidence="1 2">DSM 101695</strain>
    </source>
</reference>
<evidence type="ECO:0000313" key="2">
    <source>
        <dbReference type="Proteomes" id="UP000631791"/>
    </source>
</evidence>
<organism evidence="1 2">
    <name type="scientific">Micromonospora vinacea</name>
    <dbReference type="NCBI Taxonomy" id="709878"/>
    <lineage>
        <taxon>Bacteria</taxon>
        <taxon>Bacillati</taxon>
        <taxon>Actinomycetota</taxon>
        <taxon>Actinomycetes</taxon>
        <taxon>Micromonosporales</taxon>
        <taxon>Micromonosporaceae</taxon>
        <taxon>Micromonospora</taxon>
    </lineage>
</organism>
<gene>
    <name evidence="1" type="ORF">IW249_006391</name>
</gene>
<comment type="caution">
    <text evidence="1">The sequence shown here is derived from an EMBL/GenBank/DDBJ whole genome shotgun (WGS) entry which is preliminary data.</text>
</comment>
<accession>A0ABS0KBH1</accession>
<name>A0ABS0KBH1_9ACTN</name>
<dbReference type="RefSeq" id="WP_269215520.1">
    <property type="nucleotide sequence ID" value="NZ_JADOTY010000001.1"/>
</dbReference>
<dbReference type="EMBL" id="JADOTY010000001">
    <property type="protein sequence ID" value="MBG6105977.1"/>
    <property type="molecule type" value="Genomic_DNA"/>
</dbReference>
<sequence length="43" mass="4476">MLVAVVVCAVIVAVRFGWLFTSPGVSTAGHSSANAGWAGDREW</sequence>
<evidence type="ECO:0000313" key="1">
    <source>
        <dbReference type="EMBL" id="MBG6105977.1"/>
    </source>
</evidence>